<dbReference type="InterPro" id="IPR001415">
    <property type="entry name" value="PTH/PTH-rel"/>
</dbReference>
<organism evidence="8 9">
    <name type="scientific">Engystomops pustulosus</name>
    <name type="common">Tungara frog</name>
    <name type="synonym">Physalaemus pustulosus</name>
    <dbReference type="NCBI Taxonomy" id="76066"/>
    <lineage>
        <taxon>Eukaryota</taxon>
        <taxon>Metazoa</taxon>
        <taxon>Chordata</taxon>
        <taxon>Craniata</taxon>
        <taxon>Vertebrata</taxon>
        <taxon>Euteleostomi</taxon>
        <taxon>Amphibia</taxon>
        <taxon>Batrachia</taxon>
        <taxon>Anura</taxon>
        <taxon>Neobatrachia</taxon>
        <taxon>Hyloidea</taxon>
        <taxon>Leptodactylidae</taxon>
        <taxon>Leiuperinae</taxon>
        <taxon>Engystomops</taxon>
    </lineage>
</organism>
<dbReference type="InterPro" id="IPR003626">
    <property type="entry name" value="PTH-rel"/>
</dbReference>
<keyword evidence="3" id="KW-0964">Secreted</keyword>
<name>A0AAV6YRP2_ENGPU</name>
<feature type="chain" id="PRO_5043697875" description="Parathyroid hormone-related protein" evidence="7">
    <location>
        <begin position="33"/>
        <end position="177"/>
    </location>
</feature>
<evidence type="ECO:0000256" key="5">
    <source>
        <dbReference type="ARBA" id="ARBA00022702"/>
    </source>
</evidence>
<evidence type="ECO:0000256" key="4">
    <source>
        <dbReference type="ARBA" id="ARBA00022685"/>
    </source>
</evidence>
<comment type="subcellular location">
    <subcellularLocation>
        <location evidence="1">Secreted</location>
    </subcellularLocation>
</comment>
<dbReference type="GO" id="GO:0005576">
    <property type="term" value="C:extracellular region"/>
    <property type="evidence" value="ECO:0007669"/>
    <property type="project" value="UniProtKB-SubCell"/>
</dbReference>
<evidence type="ECO:0000256" key="7">
    <source>
        <dbReference type="SAM" id="SignalP"/>
    </source>
</evidence>
<dbReference type="EMBL" id="WNYA01015087">
    <property type="protein sequence ID" value="KAG8539336.1"/>
    <property type="molecule type" value="Genomic_DNA"/>
</dbReference>
<dbReference type="SMART" id="SM00087">
    <property type="entry name" value="PTH"/>
    <property type="match status" value="1"/>
</dbReference>
<dbReference type="GO" id="GO:0005179">
    <property type="term" value="F:hormone activity"/>
    <property type="evidence" value="ECO:0007669"/>
    <property type="project" value="UniProtKB-KW"/>
</dbReference>
<dbReference type="GO" id="GO:0030282">
    <property type="term" value="P:bone mineralization"/>
    <property type="evidence" value="ECO:0007669"/>
    <property type="project" value="InterPro"/>
</dbReference>
<evidence type="ECO:0000256" key="2">
    <source>
        <dbReference type="ARBA" id="ARBA00006307"/>
    </source>
</evidence>
<dbReference type="Proteomes" id="UP000824782">
    <property type="component" value="Unassembled WGS sequence"/>
</dbReference>
<dbReference type="PANTHER" id="PTHR17223">
    <property type="entry name" value="PARATHYROID HORMONE-RELATED"/>
    <property type="match status" value="1"/>
</dbReference>
<keyword evidence="9" id="KW-1185">Reference proteome</keyword>
<dbReference type="PROSITE" id="PS00335">
    <property type="entry name" value="PARATHYROID"/>
    <property type="match status" value="1"/>
</dbReference>
<evidence type="ECO:0000313" key="8">
    <source>
        <dbReference type="EMBL" id="KAG8539336.1"/>
    </source>
</evidence>
<gene>
    <name evidence="8" type="ORF">GDO81_021056</name>
</gene>
<dbReference type="Pfam" id="PF01279">
    <property type="entry name" value="Parathyroid"/>
    <property type="match status" value="1"/>
</dbReference>
<keyword evidence="7" id="KW-0732">Signal</keyword>
<evidence type="ECO:0000313" key="9">
    <source>
        <dbReference type="Proteomes" id="UP000824782"/>
    </source>
</evidence>
<feature type="region of interest" description="Disordered" evidence="6">
    <location>
        <begin position="110"/>
        <end position="177"/>
    </location>
</feature>
<accession>A0AAV6YRP2</accession>
<keyword evidence="5" id="KW-0372">Hormone</keyword>
<evidence type="ECO:0008006" key="10">
    <source>
        <dbReference type="Google" id="ProtNLM"/>
    </source>
</evidence>
<sequence length="177" mass="20086">MQVLVTLRMLRSLLPHCSLAVFILSCSFPADGRPTQGLSGRVRRAVSEHQLLHDKGRSLQELRRRIFLQSLIDGVNTAEIRAAPDESPRPVPSVKNFNTLRLVGEEEAVTSHLTQETHKSMSFKDPPPKIHGKKKKGKPGKRKEQEKRRRRERSALESLQDPPGSELWWEELGISSQ</sequence>
<protein>
    <recommendedName>
        <fullName evidence="10">Parathyroid hormone-related protein</fullName>
    </recommendedName>
</protein>
<feature type="signal peptide" evidence="7">
    <location>
        <begin position="1"/>
        <end position="32"/>
    </location>
</feature>
<keyword evidence="4" id="KW-0165">Cleavage on pair of basic residues</keyword>
<evidence type="ECO:0000256" key="6">
    <source>
        <dbReference type="SAM" id="MobiDB-lite"/>
    </source>
</evidence>
<reference evidence="8" key="1">
    <citation type="thesis" date="2020" institute="ProQuest LLC" country="789 East Eisenhower Parkway, Ann Arbor, MI, USA">
        <title>Comparative Genomics and Chromosome Evolution.</title>
        <authorList>
            <person name="Mudd A.B."/>
        </authorList>
    </citation>
    <scope>NUCLEOTIDE SEQUENCE</scope>
    <source>
        <strain evidence="8">237g6f4</strain>
        <tissue evidence="8">Blood</tissue>
    </source>
</reference>
<evidence type="ECO:0000256" key="1">
    <source>
        <dbReference type="ARBA" id="ARBA00004613"/>
    </source>
</evidence>
<evidence type="ECO:0000256" key="3">
    <source>
        <dbReference type="ARBA" id="ARBA00022525"/>
    </source>
</evidence>
<feature type="compositionally biased region" description="Basic residues" evidence="6">
    <location>
        <begin position="130"/>
        <end position="141"/>
    </location>
</feature>
<comment type="caution">
    <text evidence="8">The sequence shown here is derived from an EMBL/GenBank/DDBJ whole genome shotgun (WGS) entry which is preliminary data.</text>
</comment>
<dbReference type="AlphaFoldDB" id="A0AAV6YRP2"/>
<dbReference type="PANTHER" id="PTHR17223:SF0">
    <property type="entry name" value="PARATHYROID HORMONE-RELATED PROTEIN"/>
    <property type="match status" value="1"/>
</dbReference>
<proteinExistence type="inferred from homology"/>
<comment type="similarity">
    <text evidence="2">Belongs to the parathyroid hormone family.</text>
</comment>